<name>A0A3L6Q7U9_PANMI</name>
<accession>A0A3L6Q7U9</accession>
<evidence type="ECO:0000313" key="2">
    <source>
        <dbReference type="Proteomes" id="UP000275267"/>
    </source>
</evidence>
<gene>
    <name evidence="1" type="ORF">C2845_PM15G16130</name>
</gene>
<dbReference type="EMBL" id="PQIB02000013">
    <property type="protein sequence ID" value="RLM73267.1"/>
    <property type="molecule type" value="Genomic_DNA"/>
</dbReference>
<protein>
    <submittedName>
        <fullName evidence="1">Receptor-like protein kinase</fullName>
    </submittedName>
</protein>
<dbReference type="STRING" id="4540.A0A3L6Q7U9"/>
<dbReference type="GO" id="GO:0016301">
    <property type="term" value="F:kinase activity"/>
    <property type="evidence" value="ECO:0007669"/>
    <property type="project" value="UniProtKB-KW"/>
</dbReference>
<sequence length="136" mass="14744">MRLMAADREQGQRGLGLMAWKGNRLILLKILMALQPPLTFGDAQFQMPVMGTFGYAAPGYERAEAPGLGAGGSARSRTARLEGRYPMRGAREVAALADGCLAMHAGDRPTRREVVERLRQAMRHTEMDGAVGAVEC</sequence>
<dbReference type="Proteomes" id="UP000275267">
    <property type="component" value="Unassembled WGS sequence"/>
</dbReference>
<dbReference type="AlphaFoldDB" id="A0A3L6Q7U9"/>
<reference evidence="2" key="1">
    <citation type="journal article" date="2019" name="Nat. Commun.">
        <title>The genome of broomcorn millet.</title>
        <authorList>
            <person name="Zou C."/>
            <person name="Miki D."/>
            <person name="Li D."/>
            <person name="Tang Q."/>
            <person name="Xiao L."/>
            <person name="Rajput S."/>
            <person name="Deng P."/>
            <person name="Jia W."/>
            <person name="Huang R."/>
            <person name="Zhang M."/>
            <person name="Sun Y."/>
            <person name="Hu J."/>
            <person name="Fu X."/>
            <person name="Schnable P.S."/>
            <person name="Li F."/>
            <person name="Zhang H."/>
            <person name="Feng B."/>
            <person name="Zhu X."/>
            <person name="Liu R."/>
            <person name="Schnable J.C."/>
            <person name="Zhu J.-K."/>
            <person name="Zhang H."/>
        </authorList>
    </citation>
    <scope>NUCLEOTIDE SEQUENCE [LARGE SCALE GENOMIC DNA]</scope>
</reference>
<proteinExistence type="predicted"/>
<organism evidence="1 2">
    <name type="scientific">Panicum miliaceum</name>
    <name type="common">Proso millet</name>
    <name type="synonym">Broomcorn millet</name>
    <dbReference type="NCBI Taxonomy" id="4540"/>
    <lineage>
        <taxon>Eukaryota</taxon>
        <taxon>Viridiplantae</taxon>
        <taxon>Streptophyta</taxon>
        <taxon>Embryophyta</taxon>
        <taxon>Tracheophyta</taxon>
        <taxon>Spermatophyta</taxon>
        <taxon>Magnoliopsida</taxon>
        <taxon>Liliopsida</taxon>
        <taxon>Poales</taxon>
        <taxon>Poaceae</taxon>
        <taxon>PACMAD clade</taxon>
        <taxon>Panicoideae</taxon>
        <taxon>Panicodae</taxon>
        <taxon>Paniceae</taxon>
        <taxon>Panicinae</taxon>
        <taxon>Panicum</taxon>
        <taxon>Panicum sect. Panicum</taxon>
    </lineage>
</organism>
<evidence type="ECO:0000313" key="1">
    <source>
        <dbReference type="EMBL" id="RLM73267.1"/>
    </source>
</evidence>
<comment type="caution">
    <text evidence="1">The sequence shown here is derived from an EMBL/GenBank/DDBJ whole genome shotgun (WGS) entry which is preliminary data.</text>
</comment>
<keyword evidence="2" id="KW-1185">Reference proteome</keyword>